<keyword evidence="1" id="KW-0472">Membrane</keyword>
<dbReference type="AlphaFoldDB" id="A0A939TT95"/>
<proteinExistence type="predicted"/>
<evidence type="ECO:0000313" key="2">
    <source>
        <dbReference type="EMBL" id="MBO2988440.1"/>
    </source>
</evidence>
<dbReference type="InterPro" id="IPR009339">
    <property type="entry name" value="DUF998"/>
</dbReference>
<feature type="transmembrane region" description="Helical" evidence="1">
    <location>
        <begin position="179"/>
        <end position="200"/>
    </location>
</feature>
<evidence type="ECO:0000256" key="1">
    <source>
        <dbReference type="SAM" id="Phobius"/>
    </source>
</evidence>
<dbReference type="Pfam" id="PF06197">
    <property type="entry name" value="DUF998"/>
    <property type="match status" value="1"/>
</dbReference>
<feature type="transmembrane region" description="Helical" evidence="1">
    <location>
        <begin position="78"/>
        <end position="100"/>
    </location>
</feature>
<accession>A0A939TT95</accession>
<dbReference type="EMBL" id="JAGFBF010000001">
    <property type="protein sequence ID" value="MBO2988440.1"/>
    <property type="molecule type" value="Genomic_DNA"/>
</dbReference>
<keyword evidence="1" id="KW-0812">Transmembrane</keyword>
<evidence type="ECO:0000313" key="3">
    <source>
        <dbReference type="Proteomes" id="UP000668403"/>
    </source>
</evidence>
<dbReference type="RefSeq" id="WP_208235815.1">
    <property type="nucleotide sequence ID" value="NZ_BAAAQU010000001.1"/>
</dbReference>
<sequence length="220" mass="22841">MTSRPASPALGMIASAAAMTAIVGIWVSRVFTSESAYVSEMGAAGAPMATVFNLSLVLVGVAAFLVERSLHAHPVVHAHLLPQLGGALLIGGLMFVVAATVTCTEGCPVPFTAGSTVQDFIHIASAVLGFGAALAAMVITGFAGRSRWVRTVSLGGALAVLVTASTGALIALFDGPTWFGGWLEFVATTIAIVWLALLAWHLSRLSRRRPLTAARLSRMW</sequence>
<reference evidence="2" key="1">
    <citation type="submission" date="2021-03" db="EMBL/GenBank/DDBJ databases">
        <title>Leucobacter chromiisoli sp. nov., isolated from chromium-containing soil of chemical plant.</title>
        <authorList>
            <person name="Xu Z."/>
        </authorList>
    </citation>
    <scope>NUCLEOTIDE SEQUENCE</scope>
    <source>
        <strain evidence="2">K 70/01</strain>
    </source>
</reference>
<keyword evidence="1" id="KW-1133">Transmembrane helix</keyword>
<feature type="transmembrane region" description="Helical" evidence="1">
    <location>
        <begin position="154"/>
        <end position="173"/>
    </location>
</feature>
<feature type="transmembrane region" description="Helical" evidence="1">
    <location>
        <begin position="43"/>
        <end position="66"/>
    </location>
</feature>
<protein>
    <submittedName>
        <fullName evidence="2">DUF998 domain-containing protein</fullName>
    </submittedName>
</protein>
<dbReference type="Proteomes" id="UP000668403">
    <property type="component" value="Unassembled WGS sequence"/>
</dbReference>
<feature type="transmembrane region" description="Helical" evidence="1">
    <location>
        <begin position="120"/>
        <end position="142"/>
    </location>
</feature>
<organism evidence="2 3">
    <name type="scientific">Leucobacter tardus</name>
    <dbReference type="NCBI Taxonomy" id="501483"/>
    <lineage>
        <taxon>Bacteria</taxon>
        <taxon>Bacillati</taxon>
        <taxon>Actinomycetota</taxon>
        <taxon>Actinomycetes</taxon>
        <taxon>Micrococcales</taxon>
        <taxon>Microbacteriaceae</taxon>
        <taxon>Leucobacter</taxon>
    </lineage>
</organism>
<comment type="caution">
    <text evidence="2">The sequence shown here is derived from an EMBL/GenBank/DDBJ whole genome shotgun (WGS) entry which is preliminary data.</text>
</comment>
<keyword evidence="3" id="KW-1185">Reference proteome</keyword>
<gene>
    <name evidence="2" type="ORF">J4H85_00305</name>
</gene>
<name>A0A939TT95_9MICO</name>
<feature type="transmembrane region" description="Helical" evidence="1">
    <location>
        <begin position="12"/>
        <end position="31"/>
    </location>
</feature>